<sequence>MPTLLDTLSLDPASVSQDQARKFTDLAFTEQKFPIPISDSSRPMRLVFNLRPPGTPNPITQKPSNPGGATAGRP</sequence>
<evidence type="ECO:0000313" key="3">
    <source>
        <dbReference type="Proteomes" id="UP000187203"/>
    </source>
</evidence>
<comment type="caution">
    <text evidence="2">The sequence shown here is derived from an EMBL/GenBank/DDBJ whole genome shotgun (WGS) entry which is preliminary data.</text>
</comment>
<accession>A0A1R3KS78</accession>
<organism evidence="2 3">
    <name type="scientific">Corchorus olitorius</name>
    <dbReference type="NCBI Taxonomy" id="93759"/>
    <lineage>
        <taxon>Eukaryota</taxon>
        <taxon>Viridiplantae</taxon>
        <taxon>Streptophyta</taxon>
        <taxon>Embryophyta</taxon>
        <taxon>Tracheophyta</taxon>
        <taxon>Spermatophyta</taxon>
        <taxon>Magnoliopsida</taxon>
        <taxon>eudicotyledons</taxon>
        <taxon>Gunneridae</taxon>
        <taxon>Pentapetalae</taxon>
        <taxon>rosids</taxon>
        <taxon>malvids</taxon>
        <taxon>Malvales</taxon>
        <taxon>Malvaceae</taxon>
        <taxon>Grewioideae</taxon>
        <taxon>Apeibeae</taxon>
        <taxon>Corchorus</taxon>
    </lineage>
</organism>
<proteinExistence type="predicted"/>
<reference evidence="3" key="1">
    <citation type="submission" date="2013-09" db="EMBL/GenBank/DDBJ databases">
        <title>Corchorus olitorius genome sequencing.</title>
        <authorList>
            <person name="Alam M."/>
            <person name="Haque M.S."/>
            <person name="Islam M.S."/>
            <person name="Emdad E.M."/>
            <person name="Islam M.M."/>
            <person name="Ahmed B."/>
            <person name="Halim A."/>
            <person name="Hossen Q.M.M."/>
            <person name="Hossain M.Z."/>
            <person name="Ahmed R."/>
            <person name="Khan M.M."/>
            <person name="Islam R."/>
            <person name="Rashid M.M."/>
            <person name="Khan S.A."/>
            <person name="Rahman M.S."/>
            <person name="Alam M."/>
            <person name="Yahiya A.S."/>
            <person name="Khan M.S."/>
            <person name="Azam M.S."/>
            <person name="Haque T."/>
            <person name="Lashkar M.Z.H."/>
            <person name="Akhand A.I."/>
            <person name="Morshed G."/>
            <person name="Roy S."/>
            <person name="Uddin K.S."/>
            <person name="Rabeya T."/>
            <person name="Hossain A.S."/>
            <person name="Chowdhury A."/>
            <person name="Snigdha A.R."/>
            <person name="Mortoza M.S."/>
            <person name="Matin S.A."/>
            <person name="Hoque S.M.E."/>
            <person name="Islam M.K."/>
            <person name="Roy D.K."/>
            <person name="Haider R."/>
            <person name="Moosa M.M."/>
            <person name="Elias S.M."/>
            <person name="Hasan A.M."/>
            <person name="Jahan S."/>
            <person name="Shafiuddin M."/>
            <person name="Mahmood N."/>
            <person name="Shommy N.S."/>
        </authorList>
    </citation>
    <scope>NUCLEOTIDE SEQUENCE [LARGE SCALE GENOMIC DNA]</scope>
    <source>
        <strain evidence="3">cv. O-4</strain>
    </source>
</reference>
<protein>
    <submittedName>
        <fullName evidence="2">Uncharacterized protein</fullName>
    </submittedName>
</protein>
<gene>
    <name evidence="2" type="ORF">COLO4_05016</name>
</gene>
<evidence type="ECO:0000256" key="1">
    <source>
        <dbReference type="SAM" id="MobiDB-lite"/>
    </source>
</evidence>
<dbReference type="Proteomes" id="UP000187203">
    <property type="component" value="Unassembled WGS sequence"/>
</dbReference>
<evidence type="ECO:0000313" key="2">
    <source>
        <dbReference type="EMBL" id="OMP09917.1"/>
    </source>
</evidence>
<keyword evidence="3" id="KW-1185">Reference proteome</keyword>
<name>A0A1R3KS78_9ROSI</name>
<dbReference type="EMBL" id="AWUE01012119">
    <property type="protein sequence ID" value="OMP09917.1"/>
    <property type="molecule type" value="Genomic_DNA"/>
</dbReference>
<dbReference type="AlphaFoldDB" id="A0A1R3KS78"/>
<feature type="region of interest" description="Disordered" evidence="1">
    <location>
        <begin position="51"/>
        <end position="74"/>
    </location>
</feature>